<dbReference type="GO" id="GO:0043709">
    <property type="term" value="P:cell adhesion involved in single-species biofilm formation"/>
    <property type="evidence" value="ECO:0007669"/>
    <property type="project" value="TreeGrafter"/>
</dbReference>
<dbReference type="Proteomes" id="UP000266172">
    <property type="component" value="Unassembled WGS sequence"/>
</dbReference>
<dbReference type="GO" id="GO:1902201">
    <property type="term" value="P:negative regulation of bacterial-type flagellum-dependent cell motility"/>
    <property type="evidence" value="ECO:0007669"/>
    <property type="project" value="TreeGrafter"/>
</dbReference>
<dbReference type="InterPro" id="IPR000160">
    <property type="entry name" value="GGDEF_dom"/>
</dbReference>
<dbReference type="Gene3D" id="3.30.70.270">
    <property type="match status" value="1"/>
</dbReference>
<dbReference type="InterPro" id="IPR050469">
    <property type="entry name" value="Diguanylate_Cyclase"/>
</dbReference>
<dbReference type="NCBIfam" id="TIGR00254">
    <property type="entry name" value="GGDEF"/>
    <property type="match status" value="1"/>
</dbReference>
<protein>
    <submittedName>
        <fullName evidence="3">GGDEF domain-containing protein</fullName>
    </submittedName>
</protein>
<dbReference type="InterPro" id="IPR011990">
    <property type="entry name" value="TPR-like_helical_dom_sf"/>
</dbReference>
<dbReference type="InterPro" id="IPR043128">
    <property type="entry name" value="Rev_trsase/Diguanyl_cyclase"/>
</dbReference>
<dbReference type="AlphaFoldDB" id="A0A395V6E9"/>
<dbReference type="GO" id="GO:0052621">
    <property type="term" value="F:diguanylate cyclase activity"/>
    <property type="evidence" value="ECO:0007669"/>
    <property type="project" value="TreeGrafter"/>
</dbReference>
<keyword evidence="1" id="KW-0175">Coiled coil</keyword>
<feature type="domain" description="GGDEF" evidence="2">
    <location>
        <begin position="395"/>
        <end position="531"/>
    </location>
</feature>
<reference evidence="3 4" key="1">
    <citation type="submission" date="2018-08" db="EMBL/GenBank/DDBJ databases">
        <title>A genome reference for cultivated species of the human gut microbiota.</title>
        <authorList>
            <person name="Zou Y."/>
            <person name="Xue W."/>
            <person name="Luo G."/>
        </authorList>
    </citation>
    <scope>NUCLEOTIDE SEQUENCE [LARGE SCALE GENOMIC DNA]</scope>
    <source>
        <strain evidence="3 4">AF22-12AC</strain>
    </source>
</reference>
<dbReference type="SMART" id="SM00267">
    <property type="entry name" value="GGDEF"/>
    <property type="match status" value="1"/>
</dbReference>
<proteinExistence type="predicted"/>
<dbReference type="Gene3D" id="1.25.40.10">
    <property type="entry name" value="Tetratricopeptide repeat domain"/>
    <property type="match status" value="1"/>
</dbReference>
<comment type="caution">
    <text evidence="3">The sequence shown here is derived from an EMBL/GenBank/DDBJ whole genome shotgun (WGS) entry which is preliminary data.</text>
</comment>
<accession>A0A395V6E9</accession>
<dbReference type="PANTHER" id="PTHR45138:SF9">
    <property type="entry name" value="DIGUANYLATE CYCLASE DGCM-RELATED"/>
    <property type="match status" value="1"/>
</dbReference>
<dbReference type="FunFam" id="3.30.70.270:FF:000001">
    <property type="entry name" value="Diguanylate cyclase domain protein"/>
    <property type="match status" value="1"/>
</dbReference>
<dbReference type="PROSITE" id="PS50887">
    <property type="entry name" value="GGDEF"/>
    <property type="match status" value="1"/>
</dbReference>
<gene>
    <name evidence="3" type="ORF">DWX93_09780</name>
</gene>
<dbReference type="PANTHER" id="PTHR45138">
    <property type="entry name" value="REGULATORY COMPONENTS OF SENSORY TRANSDUCTION SYSTEM"/>
    <property type="match status" value="1"/>
</dbReference>
<evidence type="ECO:0000313" key="3">
    <source>
        <dbReference type="EMBL" id="RGS40399.1"/>
    </source>
</evidence>
<dbReference type="SUPFAM" id="SSF55073">
    <property type="entry name" value="Nucleotide cyclase"/>
    <property type="match status" value="1"/>
</dbReference>
<dbReference type="RefSeq" id="WP_118097492.1">
    <property type="nucleotide sequence ID" value="NZ_QRVL01000007.1"/>
</dbReference>
<evidence type="ECO:0000256" key="1">
    <source>
        <dbReference type="SAM" id="Coils"/>
    </source>
</evidence>
<dbReference type="Pfam" id="PF00990">
    <property type="entry name" value="GGDEF"/>
    <property type="match status" value="1"/>
</dbReference>
<organism evidence="3 4">
    <name type="scientific">Roseburia hominis</name>
    <dbReference type="NCBI Taxonomy" id="301301"/>
    <lineage>
        <taxon>Bacteria</taxon>
        <taxon>Bacillati</taxon>
        <taxon>Bacillota</taxon>
        <taxon>Clostridia</taxon>
        <taxon>Lachnospirales</taxon>
        <taxon>Lachnospiraceae</taxon>
        <taxon>Roseburia</taxon>
    </lineage>
</organism>
<sequence length="545" mass="63869">MEFKEYSKAVMAWVDGVMQNRGADAEKTLKYCADIEQYAKQTGDPKLLGFAYYYAGETYYVLNEGEQLLKTITRAITYLDQAEQWDMVARSYNILAIAFLNRGNTPIALDYYLTGLGYCKKYKLANEENVINLNLGTLYLGNEQWNEAQRYFEKVSSDIKAYPKTPNYYGLMSCVAVCLGRCFMQREQNERVQAQLDYLDQVCWEHMQKIERLSALIFKAEYYHRVGRITLREECIEQIRGLVDMDMAVMDIFDDVYGLCRLLLEIDQEDVFWDIVAVLEKLTKNANIANLQRKIVSLKILCYRRKQDEAAYLEEAGRFYELTEALDRENHYMIANMLSVRRSLEHANEKRREMEKANERLLEKSETDPLTRLANRFRLNDYLERAFERAQDDHRAFAVEILDIDYFKEYNDNYGHQAGDACIVAIADELRKMQSRDTFCARYGGDEFIIIYEYKTEDEVFSMADSLRERILDRRIEHVCSKALPVVTISQGICFDVAPEESRSWDFLHAADMMLYEVKKRSRNNISLGHLDAKEARYGEERKLL</sequence>
<name>A0A395V6E9_9FIRM</name>
<dbReference type="InterPro" id="IPR029787">
    <property type="entry name" value="Nucleotide_cyclase"/>
</dbReference>
<dbReference type="CDD" id="cd01949">
    <property type="entry name" value="GGDEF"/>
    <property type="match status" value="1"/>
</dbReference>
<dbReference type="EMBL" id="QRVL01000007">
    <property type="protein sequence ID" value="RGS40399.1"/>
    <property type="molecule type" value="Genomic_DNA"/>
</dbReference>
<dbReference type="GO" id="GO:0005886">
    <property type="term" value="C:plasma membrane"/>
    <property type="evidence" value="ECO:0007669"/>
    <property type="project" value="TreeGrafter"/>
</dbReference>
<feature type="coiled-coil region" evidence="1">
    <location>
        <begin position="337"/>
        <end position="367"/>
    </location>
</feature>
<dbReference type="SUPFAM" id="SSF48452">
    <property type="entry name" value="TPR-like"/>
    <property type="match status" value="1"/>
</dbReference>
<evidence type="ECO:0000313" key="4">
    <source>
        <dbReference type="Proteomes" id="UP000266172"/>
    </source>
</evidence>
<evidence type="ECO:0000259" key="2">
    <source>
        <dbReference type="PROSITE" id="PS50887"/>
    </source>
</evidence>